<evidence type="ECO:0000313" key="7">
    <source>
        <dbReference type="Proteomes" id="UP000730739"/>
    </source>
</evidence>
<evidence type="ECO:0000256" key="2">
    <source>
        <dbReference type="ARBA" id="ARBA00022729"/>
    </source>
</evidence>
<dbReference type="PANTHER" id="PTHR30483">
    <property type="entry name" value="LEUCINE-SPECIFIC-BINDING PROTEIN"/>
    <property type="match status" value="1"/>
</dbReference>
<comment type="caution">
    <text evidence="6">The sequence shown here is derived from an EMBL/GenBank/DDBJ whole genome shotgun (WGS) entry which is preliminary data.</text>
</comment>
<dbReference type="Proteomes" id="UP000730739">
    <property type="component" value="Unassembled WGS sequence"/>
</dbReference>
<keyword evidence="3" id="KW-0029">Amino-acid transport</keyword>
<comment type="similarity">
    <text evidence="1">Belongs to the leucine-binding protein family.</text>
</comment>
<keyword evidence="7" id="KW-1185">Reference proteome</keyword>
<proteinExistence type="inferred from homology"/>
<dbReference type="EMBL" id="JAGILA010000001">
    <property type="protein sequence ID" value="MBP2233594.1"/>
    <property type="molecule type" value="Genomic_DNA"/>
</dbReference>
<dbReference type="InterPro" id="IPR028081">
    <property type="entry name" value="Leu-bd"/>
</dbReference>
<evidence type="ECO:0000256" key="4">
    <source>
        <dbReference type="SAM" id="SignalP"/>
    </source>
</evidence>
<feature type="chain" id="PRO_5047408436" evidence="4">
    <location>
        <begin position="39"/>
        <end position="425"/>
    </location>
</feature>
<name>A0ABS4QU68_9HYPH</name>
<feature type="signal peptide" evidence="4">
    <location>
        <begin position="1"/>
        <end position="38"/>
    </location>
</feature>
<dbReference type="Gene3D" id="3.40.50.2300">
    <property type="match status" value="2"/>
</dbReference>
<keyword evidence="2 4" id="KW-0732">Signal</keyword>
<feature type="domain" description="Leucine-binding protein" evidence="5">
    <location>
        <begin position="82"/>
        <end position="239"/>
    </location>
</feature>
<dbReference type="InterPro" id="IPR028082">
    <property type="entry name" value="Peripla_BP_I"/>
</dbReference>
<dbReference type="SUPFAM" id="SSF53822">
    <property type="entry name" value="Periplasmic binding protein-like I"/>
    <property type="match status" value="1"/>
</dbReference>
<evidence type="ECO:0000256" key="1">
    <source>
        <dbReference type="ARBA" id="ARBA00010062"/>
    </source>
</evidence>
<reference evidence="6 7" key="1">
    <citation type="submission" date="2021-03" db="EMBL/GenBank/DDBJ databases">
        <title>Genomic Encyclopedia of Type Strains, Phase IV (KMG-IV): sequencing the most valuable type-strain genomes for metagenomic binning, comparative biology and taxonomic classification.</title>
        <authorList>
            <person name="Goeker M."/>
        </authorList>
    </citation>
    <scope>NUCLEOTIDE SEQUENCE [LARGE SCALE GENOMIC DNA]</scope>
    <source>
        <strain evidence="6 7">DSM 13372</strain>
    </source>
</reference>
<dbReference type="InterPro" id="IPR051010">
    <property type="entry name" value="BCAA_transport"/>
</dbReference>
<dbReference type="Pfam" id="PF13458">
    <property type="entry name" value="Peripla_BP_6"/>
    <property type="match status" value="1"/>
</dbReference>
<keyword evidence="3" id="KW-0813">Transport</keyword>
<evidence type="ECO:0000313" key="6">
    <source>
        <dbReference type="EMBL" id="MBP2233594.1"/>
    </source>
</evidence>
<dbReference type="CDD" id="cd06268">
    <property type="entry name" value="PBP1_ABC_transporter_LIVBP-like"/>
    <property type="match status" value="1"/>
</dbReference>
<organism evidence="6 7">
    <name type="scientific">Sinorhizobium kostiense</name>
    <dbReference type="NCBI Taxonomy" id="76747"/>
    <lineage>
        <taxon>Bacteria</taxon>
        <taxon>Pseudomonadati</taxon>
        <taxon>Pseudomonadota</taxon>
        <taxon>Alphaproteobacteria</taxon>
        <taxon>Hyphomicrobiales</taxon>
        <taxon>Rhizobiaceae</taxon>
        <taxon>Sinorhizobium/Ensifer group</taxon>
        <taxon>Sinorhizobium</taxon>
    </lineage>
</organism>
<dbReference type="NCBIfam" id="TIGR03863">
    <property type="entry name" value="PQQ_ABC_bind"/>
    <property type="match status" value="1"/>
</dbReference>
<sequence length="425" mass="46847">MASEMVYSLEQMGRAVLHVLIRFAYALLAASTFSSAVAQEPSPAPTDGTEAEQVSEIKVGYLRAYAPQLALSVLDVPPRDEGVAGAEVAIGDNNTTGRFLGQKFTFQVSEVKPDAEVGPAFNDLVSKGAFYILADLSAAQLLSIADLAREKGVLIFNVGATDDRLREEGCRANVFHTAPTRTMLADGLAQYLIWKQWRRWVLVHGSHERDKLYAEALRRAATRFGGEIVAEKEFTDTGTARRTDSGVVQIQRQIPVFTQGFPDHDVLLVADESEVFGTYVPYRTWVPRPVAGTAGLIPSAWHPASEQWGGTQIQNRFAKAIGRRMLSKDMAAWTAARIIGEAATRTQSADPEKLEAFIRGDDFSVAAFKGQKLTFRKWNWQLRQPIFLGDGRSVVSTSPQEGFLHQITDLDTLGIDQPETRCVMR</sequence>
<gene>
    <name evidence="6" type="ORF">J2Z31_000084</name>
</gene>
<accession>A0ABS4QU68</accession>
<dbReference type="InterPro" id="IPR022478">
    <property type="entry name" value="ABC_transptr_sub-bd_PQQ"/>
</dbReference>
<dbReference type="PANTHER" id="PTHR30483:SF6">
    <property type="entry name" value="PERIPLASMIC BINDING PROTEIN OF ABC TRANSPORTER FOR NATURAL AMINO ACIDS"/>
    <property type="match status" value="1"/>
</dbReference>
<evidence type="ECO:0000259" key="5">
    <source>
        <dbReference type="Pfam" id="PF13458"/>
    </source>
</evidence>
<protein>
    <submittedName>
        <fullName evidence="6">ABC transporter substrate binding protein (PQQ-dependent alcohol dehydrogenase system)</fullName>
    </submittedName>
</protein>
<evidence type="ECO:0000256" key="3">
    <source>
        <dbReference type="ARBA" id="ARBA00022970"/>
    </source>
</evidence>